<dbReference type="EC" id="6.3.5.1" evidence="7 8"/>
<dbReference type="NCBIfam" id="TIGR00552">
    <property type="entry name" value="nadE"/>
    <property type="match status" value="1"/>
</dbReference>
<evidence type="ECO:0000256" key="8">
    <source>
        <dbReference type="PIRNR" id="PIRNR006630"/>
    </source>
</evidence>
<comment type="caution">
    <text evidence="7">Lacks conserved residue(s) required for the propagation of feature annotation.</text>
</comment>
<dbReference type="InterPro" id="IPR003010">
    <property type="entry name" value="C-N_Hydrolase"/>
</dbReference>
<feature type="domain" description="CN hydrolase" evidence="10">
    <location>
        <begin position="1"/>
        <end position="260"/>
    </location>
</feature>
<comment type="catalytic activity">
    <reaction evidence="7 8">
        <text>deamido-NAD(+) + L-glutamine + ATP + H2O = L-glutamate + AMP + diphosphate + NAD(+) + H(+)</text>
        <dbReference type="Rhea" id="RHEA:24384"/>
        <dbReference type="ChEBI" id="CHEBI:15377"/>
        <dbReference type="ChEBI" id="CHEBI:15378"/>
        <dbReference type="ChEBI" id="CHEBI:29985"/>
        <dbReference type="ChEBI" id="CHEBI:30616"/>
        <dbReference type="ChEBI" id="CHEBI:33019"/>
        <dbReference type="ChEBI" id="CHEBI:57540"/>
        <dbReference type="ChEBI" id="CHEBI:58359"/>
        <dbReference type="ChEBI" id="CHEBI:58437"/>
        <dbReference type="ChEBI" id="CHEBI:456215"/>
        <dbReference type="EC" id="6.3.5.1"/>
    </reaction>
</comment>
<dbReference type="InterPro" id="IPR003694">
    <property type="entry name" value="NAD_synthase"/>
</dbReference>
<keyword evidence="3 7" id="KW-0436">Ligase</keyword>
<dbReference type="GO" id="GO:0003952">
    <property type="term" value="F:NAD+ synthase (glutamine-hydrolyzing) activity"/>
    <property type="evidence" value="ECO:0007669"/>
    <property type="project" value="UniProtKB-UniRule"/>
</dbReference>
<dbReference type="CDD" id="cd07570">
    <property type="entry name" value="GAT_Gln-NAD-synth"/>
    <property type="match status" value="1"/>
</dbReference>
<feature type="binding site" evidence="7">
    <location>
        <position position="196"/>
    </location>
    <ligand>
        <name>L-glutamine</name>
        <dbReference type="ChEBI" id="CHEBI:58359"/>
    </ligand>
</feature>
<dbReference type="Gene3D" id="3.40.50.620">
    <property type="entry name" value="HUPs"/>
    <property type="match status" value="1"/>
</dbReference>
<evidence type="ECO:0000256" key="1">
    <source>
        <dbReference type="ARBA" id="ARBA00005188"/>
    </source>
</evidence>
<feature type="binding site" evidence="7">
    <location>
        <position position="190"/>
    </location>
    <ligand>
        <name>L-glutamine</name>
        <dbReference type="ChEBI" id="CHEBI:58359"/>
    </ligand>
</feature>
<dbReference type="GO" id="GO:0008795">
    <property type="term" value="F:NAD+ synthase activity"/>
    <property type="evidence" value="ECO:0007669"/>
    <property type="project" value="UniProtKB-UniRule"/>
</dbReference>
<dbReference type="GO" id="GO:0005524">
    <property type="term" value="F:ATP binding"/>
    <property type="evidence" value="ECO:0007669"/>
    <property type="project" value="UniProtKB-UniRule"/>
</dbReference>
<gene>
    <name evidence="7 11" type="primary">nadE</name>
    <name evidence="11" type="ORF">SPIROBIBN47_300015</name>
</gene>
<reference evidence="11" key="1">
    <citation type="submission" date="2017-02" db="EMBL/GenBank/DDBJ databases">
        <authorList>
            <person name="Regsiter A."/>
            <person name="William W."/>
        </authorList>
    </citation>
    <scope>NUCLEOTIDE SEQUENCE</scope>
    <source>
        <strain evidence="11">Bib</strain>
    </source>
</reference>
<protein>
    <recommendedName>
        <fullName evidence="7 8">Glutamine-dependent NAD(+) synthetase</fullName>
        <ecNumber evidence="7 8">6.3.5.1</ecNumber>
    </recommendedName>
    <alternativeName>
        <fullName evidence="7 8">NAD(+) synthase [glutamine-hydrolyzing]</fullName>
    </alternativeName>
</protein>
<dbReference type="InterPro" id="IPR014445">
    <property type="entry name" value="Gln-dep_NAD_synthase"/>
</dbReference>
<feature type="binding site" evidence="7">
    <location>
        <position position="452"/>
    </location>
    <ligand>
        <name>deamido-NAD(+)</name>
        <dbReference type="ChEBI" id="CHEBI:58437"/>
        <note>ligand shared between two neighboring subunits</note>
    </ligand>
</feature>
<accession>A0A3P3XJR2</accession>
<sequence>MRVSLVQMNSTIGDFKGNVDRMLEFVGQILKAFSATERPDLIVFPEQSICGYPPMDLLDQESFLFGSISALRRLQKLLPQDIAVGVGYVDKNREGAGKSLVNAYSVLYGGKVVFSQAKTLLPTYDVFDEARYFEPARARQVFSQPFGRVGFAICEDFWWEAPDASQKYSIDPVKELMDAGADILIVPSASPFIAGKLQTRLRLAEKAVRAGSIPVLYCNAVGANDSLVFDGRSFAMDERTTIRGICGWGEEVLTYDTVSGKAGRLILGAMHGEGATSPTAEIEKSSDAAHTDATEAATTQATAAQAIDLQTERSEEIRRALIVGIQDYLRKSGFSRVCLGLSGGIDSALVAVLATQAIGPENVTCIAMPSRFSSAGSLDDAVELCRRNKLRLERIPIEVPFTAYLNALAGPFAGRPYDTTEENLQARIRGTLLMAWSNKFNTLLLTTGNKSELATGYCTLYGDMNGSLAPIADLYKTEVYALAAHINRSAAAQGREEPIPDTIIAKAPSAELRHNQKDQDTLPEYPVLDGILRLYIEENRTMDEIIDAGFDRATVRKTLEMTAKAEYKRRQAAPAIKVSKRAFGVGRRLPLARTIHEIQ</sequence>
<evidence type="ECO:0000256" key="3">
    <source>
        <dbReference type="ARBA" id="ARBA00022598"/>
    </source>
</evidence>
<evidence type="ECO:0000256" key="2">
    <source>
        <dbReference type="ARBA" id="ARBA00007145"/>
    </source>
</evidence>
<dbReference type="Pfam" id="PF00795">
    <property type="entry name" value="CN_hydrolase"/>
    <property type="match status" value="1"/>
</dbReference>
<evidence type="ECO:0000256" key="4">
    <source>
        <dbReference type="ARBA" id="ARBA00022741"/>
    </source>
</evidence>
<feature type="active site" description="Proton acceptor; for glutaminase activity" evidence="7">
    <location>
        <position position="46"/>
    </location>
</feature>
<feature type="binding site" evidence="7">
    <location>
        <begin position="340"/>
        <end position="347"/>
    </location>
    <ligand>
        <name>ATP</name>
        <dbReference type="ChEBI" id="CHEBI:30616"/>
    </ligand>
</feature>
<dbReference type="HAMAP" id="MF_02090">
    <property type="entry name" value="NadE_glutamine_dep"/>
    <property type="match status" value="1"/>
</dbReference>
<feature type="binding site" evidence="7">
    <location>
        <position position="124"/>
    </location>
    <ligand>
        <name>L-glutamine</name>
        <dbReference type="ChEBI" id="CHEBI:58359"/>
    </ligand>
</feature>
<dbReference type="AlphaFoldDB" id="A0A3P3XJR2"/>
<keyword evidence="5 7" id="KW-0067">ATP-binding</keyword>
<proteinExistence type="inferred from homology"/>
<feature type="binding site" evidence="7">
    <location>
        <position position="423"/>
    </location>
    <ligand>
        <name>deamido-NAD(+)</name>
        <dbReference type="ChEBI" id="CHEBI:58437"/>
        <note>ligand shared between two neighboring subunits</note>
    </ligand>
</feature>
<name>A0A3P3XJR2_9SPIR</name>
<dbReference type="Pfam" id="PF02540">
    <property type="entry name" value="NAD_synthase"/>
    <property type="match status" value="1"/>
</dbReference>
<evidence type="ECO:0000256" key="9">
    <source>
        <dbReference type="RuleBase" id="RU003811"/>
    </source>
</evidence>
<feature type="active site" description="Nucleophile; for glutaminase activity" evidence="7">
    <location>
        <position position="154"/>
    </location>
</feature>
<evidence type="ECO:0000256" key="7">
    <source>
        <dbReference type="HAMAP-Rule" id="MF_02090"/>
    </source>
</evidence>
<comment type="similarity">
    <text evidence="9">Belongs to the NAD synthetase family.</text>
</comment>
<dbReference type="InterPro" id="IPR022310">
    <property type="entry name" value="NAD/GMP_synthase"/>
</dbReference>
<feature type="binding site" evidence="7">
    <location>
        <position position="568"/>
    </location>
    <ligand>
        <name>deamido-NAD(+)</name>
        <dbReference type="ChEBI" id="CHEBI:58437"/>
        <note>ligand shared between two neighboring subunits</note>
    </ligand>
</feature>
<dbReference type="PANTHER" id="PTHR23090:SF9">
    <property type="entry name" value="GLUTAMINE-DEPENDENT NAD(+) SYNTHETASE"/>
    <property type="match status" value="1"/>
</dbReference>
<evidence type="ECO:0000256" key="5">
    <source>
        <dbReference type="ARBA" id="ARBA00022840"/>
    </source>
</evidence>
<dbReference type="InterPro" id="IPR014729">
    <property type="entry name" value="Rossmann-like_a/b/a_fold"/>
</dbReference>
<dbReference type="SUPFAM" id="SSF52402">
    <property type="entry name" value="Adenine nucleotide alpha hydrolases-like"/>
    <property type="match status" value="1"/>
</dbReference>
<comment type="similarity">
    <text evidence="2 7 8">In the C-terminal section; belongs to the NAD synthetase family.</text>
</comment>
<keyword evidence="6 7" id="KW-0520">NAD</keyword>
<evidence type="ECO:0000313" key="11">
    <source>
        <dbReference type="EMBL" id="SLM13997.1"/>
    </source>
</evidence>
<feature type="active site" description="For glutaminase activity" evidence="7">
    <location>
        <position position="118"/>
    </location>
</feature>
<keyword evidence="4 7" id="KW-0547">Nucleotide-binding</keyword>
<dbReference type="PIRSF" id="PIRSF006630">
    <property type="entry name" value="NADS_GAT"/>
    <property type="match status" value="1"/>
</dbReference>
<dbReference type="PROSITE" id="PS50263">
    <property type="entry name" value="CN_HYDROLASE"/>
    <property type="match status" value="1"/>
</dbReference>
<dbReference type="UniPathway" id="UPA00253">
    <property type="reaction ID" value="UER00334"/>
</dbReference>
<dbReference type="GO" id="GO:0005737">
    <property type="term" value="C:cytoplasm"/>
    <property type="evidence" value="ECO:0007669"/>
    <property type="project" value="InterPro"/>
</dbReference>
<feature type="binding site" evidence="7">
    <location>
        <position position="447"/>
    </location>
    <ligand>
        <name>ATP</name>
        <dbReference type="ChEBI" id="CHEBI:30616"/>
    </ligand>
</feature>
<dbReference type="EMBL" id="FWDM01000024">
    <property type="protein sequence ID" value="SLM13997.1"/>
    <property type="molecule type" value="Genomic_DNA"/>
</dbReference>
<comment type="function">
    <text evidence="7">Catalyzes the ATP-dependent amidation of deamido-NAD to form NAD. Uses L-glutamine as a nitrogen source.</text>
</comment>
<organism evidence="11">
    <name type="scientific">uncultured spirochete</name>
    <dbReference type="NCBI Taxonomy" id="156406"/>
    <lineage>
        <taxon>Bacteria</taxon>
        <taxon>Pseudomonadati</taxon>
        <taxon>Spirochaetota</taxon>
        <taxon>Spirochaetia</taxon>
        <taxon>Spirochaetales</taxon>
        <taxon>environmental samples</taxon>
    </lineage>
</organism>
<comment type="pathway">
    <text evidence="1 7 8">Cofactor biosynthesis; NAD(+) biosynthesis; NAD(+) from deamido-NAD(+) (L-Gln route): step 1/1.</text>
</comment>
<evidence type="ECO:0000256" key="6">
    <source>
        <dbReference type="ARBA" id="ARBA00023027"/>
    </source>
</evidence>
<dbReference type="InterPro" id="IPR036526">
    <property type="entry name" value="C-N_Hydrolase_sf"/>
</dbReference>
<dbReference type="FunFam" id="3.40.50.620:FF:000106">
    <property type="entry name" value="Glutamine-dependent NAD(+) synthetase"/>
    <property type="match status" value="1"/>
</dbReference>
<dbReference type="GO" id="GO:0004359">
    <property type="term" value="F:glutaminase activity"/>
    <property type="evidence" value="ECO:0007669"/>
    <property type="project" value="InterPro"/>
</dbReference>
<evidence type="ECO:0000259" key="10">
    <source>
        <dbReference type="PROSITE" id="PS50263"/>
    </source>
</evidence>
<dbReference type="Gene3D" id="3.60.110.10">
    <property type="entry name" value="Carbon-nitrogen hydrolase"/>
    <property type="match status" value="1"/>
</dbReference>
<dbReference type="PANTHER" id="PTHR23090">
    <property type="entry name" value="NH 3 /GLUTAMINE-DEPENDENT NAD + SYNTHETASE"/>
    <property type="match status" value="1"/>
</dbReference>
<dbReference type="NCBIfam" id="NF010588">
    <property type="entry name" value="PRK13981.1"/>
    <property type="match status" value="1"/>
</dbReference>
<dbReference type="CDD" id="cd00553">
    <property type="entry name" value="NAD_synthase"/>
    <property type="match status" value="1"/>
</dbReference>
<dbReference type="GO" id="GO:0009435">
    <property type="term" value="P:NAD+ biosynthetic process"/>
    <property type="evidence" value="ECO:0007669"/>
    <property type="project" value="UniProtKB-UniRule"/>
</dbReference>
<dbReference type="SUPFAM" id="SSF56317">
    <property type="entry name" value="Carbon-nitrogen hydrolase"/>
    <property type="match status" value="1"/>
</dbReference>